<keyword evidence="11 19" id="KW-0460">Magnesium</keyword>
<dbReference type="GO" id="GO:0051073">
    <property type="term" value="F:adenosylcobinamide-GDP ribazoletransferase activity"/>
    <property type="evidence" value="ECO:0007669"/>
    <property type="project" value="UniProtKB-UniRule"/>
</dbReference>
<comment type="catalytic activity">
    <reaction evidence="18 19">
        <text>alpha-ribazole 5'-phosphate + adenosylcob(III)inamide-GDP = adenosylcob(III)alamin 5'-phosphate + GMP + H(+)</text>
        <dbReference type="Rhea" id="RHEA:23560"/>
        <dbReference type="ChEBI" id="CHEBI:15378"/>
        <dbReference type="ChEBI" id="CHEBI:57918"/>
        <dbReference type="ChEBI" id="CHEBI:58115"/>
        <dbReference type="ChEBI" id="CHEBI:60487"/>
        <dbReference type="ChEBI" id="CHEBI:60493"/>
        <dbReference type="EC" id="2.7.8.26"/>
    </reaction>
</comment>
<evidence type="ECO:0000256" key="9">
    <source>
        <dbReference type="ARBA" id="ARBA00022679"/>
    </source>
</evidence>
<evidence type="ECO:0000256" key="10">
    <source>
        <dbReference type="ARBA" id="ARBA00022692"/>
    </source>
</evidence>
<evidence type="ECO:0000313" key="20">
    <source>
        <dbReference type="EMBL" id="CUH39771.1"/>
    </source>
</evidence>
<evidence type="ECO:0000256" key="14">
    <source>
        <dbReference type="ARBA" id="ARBA00025228"/>
    </source>
</evidence>
<feature type="transmembrane region" description="Helical" evidence="19">
    <location>
        <begin position="135"/>
        <end position="156"/>
    </location>
</feature>
<accession>A0A0M7BBJ9</accession>
<feature type="transmembrane region" description="Helical" evidence="19">
    <location>
        <begin position="107"/>
        <end position="123"/>
    </location>
</feature>
<organism evidence="20 21">
    <name type="scientific">Jannaschia seosinensis</name>
    <dbReference type="NCBI Taxonomy" id="313367"/>
    <lineage>
        <taxon>Bacteria</taxon>
        <taxon>Pseudomonadati</taxon>
        <taxon>Pseudomonadota</taxon>
        <taxon>Alphaproteobacteria</taxon>
        <taxon>Rhodobacterales</taxon>
        <taxon>Roseobacteraceae</taxon>
        <taxon>Jannaschia</taxon>
    </lineage>
</organism>
<sequence length="243" mass="24645">MTFRSDMISAAMLLTRLPVRGEPTAPAARAAWAWPLVGLVVGLAAGLAGVAGWALGATPAVAATLVIAVSVLLTGALHEDGLADTADGLWGGAEPARRLEIMRDSRIGSYGVIALILLLLLRWSLIATALIQGHVLFTVIAAAMVSRAAMAVLMRWQPHARADGLSHGTGRPPAHAVWIAVALAALALLPAGAHGLAAAALVAAALWALGRVARAKIGGQTGDLLGACQQISEVAVLVALTSA</sequence>
<dbReference type="GO" id="GO:0009236">
    <property type="term" value="P:cobalamin biosynthetic process"/>
    <property type="evidence" value="ECO:0007669"/>
    <property type="project" value="UniProtKB-UniRule"/>
</dbReference>
<keyword evidence="8 19" id="KW-0169">Cobalamin biosynthesis</keyword>
<dbReference type="InterPro" id="IPR003805">
    <property type="entry name" value="CobS"/>
</dbReference>
<dbReference type="UniPathway" id="UPA00148">
    <property type="reaction ID" value="UER00238"/>
</dbReference>
<dbReference type="NCBIfam" id="TIGR00317">
    <property type="entry name" value="cobS"/>
    <property type="match status" value="1"/>
</dbReference>
<feature type="transmembrane region" description="Helical" evidence="19">
    <location>
        <begin position="31"/>
        <end position="53"/>
    </location>
</feature>
<evidence type="ECO:0000256" key="4">
    <source>
        <dbReference type="ARBA" id="ARBA00010561"/>
    </source>
</evidence>
<gene>
    <name evidence="20" type="primary">cobS_1</name>
    <name evidence="19" type="synonym">cobS</name>
    <name evidence="20" type="ORF">JSE7799_02499</name>
</gene>
<comment type="pathway">
    <text evidence="3 19">Cofactor biosynthesis; adenosylcobalamin biosynthesis; adenosylcobalamin from cob(II)yrinate a,c-diamide: step 7/7.</text>
</comment>
<dbReference type="GO" id="GO:0008818">
    <property type="term" value="F:cobalamin 5'-phosphate synthase activity"/>
    <property type="evidence" value="ECO:0007669"/>
    <property type="project" value="UniProtKB-UniRule"/>
</dbReference>
<evidence type="ECO:0000256" key="8">
    <source>
        <dbReference type="ARBA" id="ARBA00022573"/>
    </source>
</evidence>
<evidence type="ECO:0000256" key="2">
    <source>
        <dbReference type="ARBA" id="ARBA00004651"/>
    </source>
</evidence>
<keyword evidence="12 19" id="KW-1133">Transmembrane helix</keyword>
<dbReference type="PANTHER" id="PTHR34148:SF1">
    <property type="entry name" value="ADENOSYLCOBINAMIDE-GDP RIBAZOLETRANSFERASE"/>
    <property type="match status" value="1"/>
</dbReference>
<dbReference type="Pfam" id="PF02654">
    <property type="entry name" value="CobS"/>
    <property type="match status" value="1"/>
</dbReference>
<dbReference type="RefSeq" id="WP_055663919.1">
    <property type="nucleotide sequence ID" value="NZ_CYPR01000162.1"/>
</dbReference>
<evidence type="ECO:0000256" key="13">
    <source>
        <dbReference type="ARBA" id="ARBA00023136"/>
    </source>
</evidence>
<comment type="cofactor">
    <cofactor evidence="1 19">
        <name>Mg(2+)</name>
        <dbReference type="ChEBI" id="CHEBI:18420"/>
    </cofactor>
</comment>
<keyword evidence="21" id="KW-1185">Reference proteome</keyword>
<evidence type="ECO:0000313" key="21">
    <source>
        <dbReference type="Proteomes" id="UP000049455"/>
    </source>
</evidence>
<dbReference type="EC" id="2.7.8.26" evidence="5 19"/>
<dbReference type="EMBL" id="CYPR01000162">
    <property type="protein sequence ID" value="CUH39771.1"/>
    <property type="molecule type" value="Genomic_DNA"/>
</dbReference>
<dbReference type="STRING" id="313367.JSE7799_02499"/>
<dbReference type="AlphaFoldDB" id="A0A0M7BBJ9"/>
<comment type="subcellular location">
    <subcellularLocation>
        <location evidence="2 19">Cell membrane</location>
        <topology evidence="2 19">Multi-pass membrane protein</topology>
    </subcellularLocation>
</comment>
<evidence type="ECO:0000256" key="18">
    <source>
        <dbReference type="ARBA" id="ARBA00049504"/>
    </source>
</evidence>
<evidence type="ECO:0000256" key="7">
    <source>
        <dbReference type="ARBA" id="ARBA00022475"/>
    </source>
</evidence>
<comment type="catalytic activity">
    <reaction evidence="17 19">
        <text>alpha-ribazole + adenosylcob(III)inamide-GDP = adenosylcob(III)alamin + GMP + H(+)</text>
        <dbReference type="Rhea" id="RHEA:16049"/>
        <dbReference type="ChEBI" id="CHEBI:10329"/>
        <dbReference type="ChEBI" id="CHEBI:15378"/>
        <dbReference type="ChEBI" id="CHEBI:18408"/>
        <dbReference type="ChEBI" id="CHEBI:58115"/>
        <dbReference type="ChEBI" id="CHEBI:60487"/>
        <dbReference type="EC" id="2.7.8.26"/>
    </reaction>
</comment>
<proteinExistence type="inferred from homology"/>
<comment type="similarity">
    <text evidence="4 19">Belongs to the CobS family.</text>
</comment>
<protein>
    <recommendedName>
        <fullName evidence="6 19">Adenosylcobinamide-GDP ribazoletransferase</fullName>
        <ecNumber evidence="5 19">2.7.8.26</ecNumber>
    </recommendedName>
    <alternativeName>
        <fullName evidence="16 19">Cobalamin synthase</fullName>
    </alternativeName>
    <alternativeName>
        <fullName evidence="15 19">Cobalamin-5'-phosphate synthase</fullName>
    </alternativeName>
</protein>
<keyword evidence="10 19" id="KW-0812">Transmembrane</keyword>
<comment type="function">
    <text evidence="14 19">Joins adenosylcobinamide-GDP and alpha-ribazole to generate adenosylcobalamin (Ado-cobalamin). Also synthesizes adenosylcobalamin 5'-phosphate from adenosylcobinamide-GDP and alpha-ribazole 5'-phosphate.</text>
</comment>
<keyword evidence="13 19" id="KW-0472">Membrane</keyword>
<dbReference type="PANTHER" id="PTHR34148">
    <property type="entry name" value="ADENOSYLCOBINAMIDE-GDP RIBAZOLETRANSFERASE"/>
    <property type="match status" value="1"/>
</dbReference>
<evidence type="ECO:0000256" key="11">
    <source>
        <dbReference type="ARBA" id="ARBA00022842"/>
    </source>
</evidence>
<evidence type="ECO:0000256" key="16">
    <source>
        <dbReference type="ARBA" id="ARBA00032853"/>
    </source>
</evidence>
<reference evidence="20 21" key="1">
    <citation type="submission" date="2015-09" db="EMBL/GenBank/DDBJ databases">
        <authorList>
            <person name="Jackson K.R."/>
            <person name="Lunt B.L."/>
            <person name="Fisher J.N.B."/>
            <person name="Gardner A.V."/>
            <person name="Bailey M.E."/>
            <person name="Deus L.M."/>
            <person name="Earl A.S."/>
            <person name="Gibby P.D."/>
            <person name="Hartmann K.A."/>
            <person name="Liu J.E."/>
            <person name="Manci A.M."/>
            <person name="Nielsen D.A."/>
            <person name="Solomon M.B."/>
            <person name="Breakwell D.P."/>
            <person name="Burnett S.H."/>
            <person name="Grose J.H."/>
        </authorList>
    </citation>
    <scope>NUCLEOTIDE SEQUENCE [LARGE SCALE GENOMIC DNA]</scope>
    <source>
        <strain evidence="20 21">CECT 7799</strain>
    </source>
</reference>
<keyword evidence="7 19" id="KW-1003">Cell membrane</keyword>
<evidence type="ECO:0000256" key="12">
    <source>
        <dbReference type="ARBA" id="ARBA00022989"/>
    </source>
</evidence>
<dbReference type="Proteomes" id="UP000049455">
    <property type="component" value="Unassembled WGS sequence"/>
</dbReference>
<evidence type="ECO:0000256" key="19">
    <source>
        <dbReference type="HAMAP-Rule" id="MF_00719"/>
    </source>
</evidence>
<evidence type="ECO:0000256" key="5">
    <source>
        <dbReference type="ARBA" id="ARBA00013200"/>
    </source>
</evidence>
<evidence type="ECO:0000256" key="1">
    <source>
        <dbReference type="ARBA" id="ARBA00001946"/>
    </source>
</evidence>
<feature type="transmembrane region" description="Helical" evidence="19">
    <location>
        <begin position="176"/>
        <end position="209"/>
    </location>
</feature>
<evidence type="ECO:0000256" key="6">
    <source>
        <dbReference type="ARBA" id="ARBA00015850"/>
    </source>
</evidence>
<evidence type="ECO:0000256" key="17">
    <source>
        <dbReference type="ARBA" id="ARBA00048623"/>
    </source>
</evidence>
<dbReference type="HAMAP" id="MF_00719">
    <property type="entry name" value="CobS"/>
    <property type="match status" value="1"/>
</dbReference>
<dbReference type="GO" id="GO:0005886">
    <property type="term" value="C:plasma membrane"/>
    <property type="evidence" value="ECO:0007669"/>
    <property type="project" value="UniProtKB-SubCell"/>
</dbReference>
<keyword evidence="9 19" id="KW-0808">Transferase</keyword>
<feature type="transmembrane region" description="Helical" evidence="19">
    <location>
        <begin position="60"/>
        <end position="78"/>
    </location>
</feature>
<evidence type="ECO:0000256" key="15">
    <source>
        <dbReference type="ARBA" id="ARBA00032605"/>
    </source>
</evidence>
<evidence type="ECO:0000256" key="3">
    <source>
        <dbReference type="ARBA" id="ARBA00004663"/>
    </source>
</evidence>
<name>A0A0M7BBJ9_9RHOB</name>